<dbReference type="RefSeq" id="WP_187597486.1">
    <property type="nucleotide sequence ID" value="NZ_CP060714.1"/>
</dbReference>
<dbReference type="KEGG" id="drg:H9K76_22630"/>
<gene>
    <name evidence="1" type="ORF">H9K76_22630</name>
</gene>
<dbReference type="Proteomes" id="UP000515811">
    <property type="component" value="Chromosome"/>
</dbReference>
<name>A0A7G9RNP6_9BURK</name>
<organism evidence="1 2">
    <name type="scientific">Diaphorobacter ruginosibacter</name>
    <dbReference type="NCBI Taxonomy" id="1715720"/>
    <lineage>
        <taxon>Bacteria</taxon>
        <taxon>Pseudomonadati</taxon>
        <taxon>Pseudomonadota</taxon>
        <taxon>Betaproteobacteria</taxon>
        <taxon>Burkholderiales</taxon>
        <taxon>Comamonadaceae</taxon>
        <taxon>Diaphorobacter</taxon>
    </lineage>
</organism>
<keyword evidence="2" id="KW-1185">Reference proteome</keyword>
<evidence type="ECO:0000313" key="1">
    <source>
        <dbReference type="EMBL" id="QNN57221.1"/>
    </source>
</evidence>
<dbReference type="AlphaFoldDB" id="A0A7G9RNP6"/>
<sequence>MSRPPAPPALRVVHSITELGALDAGCIAVSGSHGGLSAARYAVAARPLLSVFNDAGIGKDDAGIAGLALLQLHRLAACTVSHHSARIGDAQSTLDDGVIQHMNAEARALGVQAGERCATVVQRLLEGGGAIAGAPRTTRR</sequence>
<proteinExistence type="predicted"/>
<evidence type="ECO:0000313" key="2">
    <source>
        <dbReference type="Proteomes" id="UP000515811"/>
    </source>
</evidence>
<dbReference type="EMBL" id="CP060714">
    <property type="protein sequence ID" value="QNN57221.1"/>
    <property type="molecule type" value="Genomic_DNA"/>
</dbReference>
<reference evidence="1 2" key="1">
    <citation type="submission" date="2020-08" db="EMBL/GenBank/DDBJ databases">
        <title>Genome sequence of Diaphorobacter ruginosibacter DSM 27467T.</title>
        <authorList>
            <person name="Hyun D.-W."/>
            <person name="Bae J.-W."/>
        </authorList>
    </citation>
    <scope>NUCLEOTIDE SEQUENCE [LARGE SCALE GENOMIC DNA]</scope>
    <source>
        <strain evidence="1 2">DSM 27467</strain>
    </source>
</reference>
<accession>A0A7G9RNP6</accession>
<protein>
    <submittedName>
        <fullName evidence="1">Uncharacterized protein</fullName>
    </submittedName>
</protein>